<dbReference type="CDD" id="cd12368">
    <property type="entry name" value="RRM3_RBM45"/>
    <property type="match status" value="1"/>
</dbReference>
<feature type="compositionally biased region" description="Polar residues" evidence="3">
    <location>
        <begin position="10"/>
        <end position="20"/>
    </location>
</feature>
<dbReference type="SMART" id="SM00360">
    <property type="entry name" value="RRM"/>
    <property type="match status" value="4"/>
</dbReference>
<dbReference type="EMBL" id="LJIG01016108">
    <property type="protein sequence ID" value="KRT81591.1"/>
    <property type="molecule type" value="Genomic_DNA"/>
</dbReference>
<organism evidence="5 6">
    <name type="scientific">Oryctes borbonicus</name>
    <dbReference type="NCBI Taxonomy" id="1629725"/>
    <lineage>
        <taxon>Eukaryota</taxon>
        <taxon>Metazoa</taxon>
        <taxon>Ecdysozoa</taxon>
        <taxon>Arthropoda</taxon>
        <taxon>Hexapoda</taxon>
        <taxon>Insecta</taxon>
        <taxon>Pterygota</taxon>
        <taxon>Neoptera</taxon>
        <taxon>Endopterygota</taxon>
        <taxon>Coleoptera</taxon>
        <taxon>Polyphaga</taxon>
        <taxon>Scarabaeiformia</taxon>
        <taxon>Scarabaeidae</taxon>
        <taxon>Dynastinae</taxon>
        <taxon>Oryctes</taxon>
    </lineage>
</organism>
<dbReference type="Pfam" id="PF00076">
    <property type="entry name" value="RRM_1"/>
    <property type="match status" value="3"/>
</dbReference>
<evidence type="ECO:0000259" key="4">
    <source>
        <dbReference type="PROSITE" id="PS50102"/>
    </source>
</evidence>
<dbReference type="InterPro" id="IPR034203">
    <property type="entry name" value="RBM45_RRM1"/>
</dbReference>
<reference evidence="5 6" key="1">
    <citation type="submission" date="2015-09" db="EMBL/GenBank/DDBJ databases">
        <title>Draft genome of the scarab beetle Oryctes borbonicus.</title>
        <authorList>
            <person name="Meyer J.M."/>
            <person name="Markov G.V."/>
            <person name="Baskaran P."/>
            <person name="Herrmann M."/>
            <person name="Sommer R.J."/>
            <person name="Roedelsperger C."/>
        </authorList>
    </citation>
    <scope>NUCLEOTIDE SEQUENCE [LARGE SCALE GENOMIC DNA]</scope>
    <source>
        <strain evidence="5">OB123</strain>
        <tissue evidence="5">Whole animal</tissue>
    </source>
</reference>
<dbReference type="InterPro" id="IPR034208">
    <property type="entry name" value="RBM45_RRM4"/>
</dbReference>
<feature type="domain" description="RRM" evidence="4">
    <location>
        <begin position="407"/>
        <end position="478"/>
    </location>
</feature>
<feature type="domain" description="RRM" evidence="4">
    <location>
        <begin position="21"/>
        <end position="100"/>
    </location>
</feature>
<sequence length="494" mass="56532">MSDRRHSYNDPKNSNDTPPNSRLFIIGSKQLTEEDFREAFSKYGDIEEIWLVKDRATGERKGFTYVKFSKTSEAARALEALNGKVIGNTSRHIKIIIASRRDQGSRREENEEERSQRLFVLIPKTMTEDELRDYFKQFGDIDNIAIIRDKETKENKGFAYVKYFKFSSAALAYEQCDKKYKAVFAEPRSNKRNSTNDYSDTNNSYDNFNSKSSNNMLPLPDSPNEGYKKLNVIASTSLNQDQLWKLFDIVPGMDYCQLRTEGRFPSRGVATVVYSHPQWASYAREKFHGFEYPPGSRLIVKPDFDGSRPFIDRSRSIDSTINIAQTPDIKQLAETIAQATSIIQAAGLSTGSLQFMQLLFCYFECFFLEFLQNKLGLSINRNDETYCSVDLPEIQPLLHVDDPVEARCFFVCSPHPPNPATLKDVFCRFGNLIEVYVLQNRNCGYAKYGKRESAENAIRTLHGAEITGIRLKVLEAEEKDGQRKRMKLESGPSD</sequence>
<dbReference type="AlphaFoldDB" id="A0A0T6B3Y4"/>
<feature type="region of interest" description="Disordered" evidence="3">
    <location>
        <begin position="189"/>
        <end position="217"/>
    </location>
</feature>
<evidence type="ECO:0000313" key="5">
    <source>
        <dbReference type="EMBL" id="KRT81591.1"/>
    </source>
</evidence>
<evidence type="ECO:0000256" key="2">
    <source>
        <dbReference type="PROSITE-ProRule" id="PRU00176"/>
    </source>
</evidence>
<dbReference type="PROSITE" id="PS50102">
    <property type="entry name" value="RRM"/>
    <property type="match status" value="3"/>
</dbReference>
<feature type="compositionally biased region" description="Low complexity" evidence="3">
    <location>
        <begin position="193"/>
        <end position="210"/>
    </location>
</feature>
<dbReference type="GO" id="GO:0003723">
    <property type="term" value="F:RNA binding"/>
    <property type="evidence" value="ECO:0007669"/>
    <property type="project" value="UniProtKB-UniRule"/>
</dbReference>
<protein>
    <submittedName>
        <fullName evidence="5">RNA binding protein</fullName>
    </submittedName>
</protein>
<dbReference type="PANTHER" id="PTHR48027">
    <property type="entry name" value="HETEROGENEOUS NUCLEAR RIBONUCLEOPROTEIN 87F-RELATED"/>
    <property type="match status" value="1"/>
</dbReference>
<dbReference type="Proteomes" id="UP000051574">
    <property type="component" value="Unassembled WGS sequence"/>
</dbReference>
<evidence type="ECO:0000313" key="6">
    <source>
        <dbReference type="Proteomes" id="UP000051574"/>
    </source>
</evidence>
<dbReference type="Gene3D" id="3.30.70.330">
    <property type="match status" value="3"/>
</dbReference>
<dbReference type="InterPro" id="IPR035979">
    <property type="entry name" value="RBD_domain_sf"/>
</dbReference>
<feature type="region of interest" description="Disordered" evidence="3">
    <location>
        <begin position="1"/>
        <end position="21"/>
    </location>
</feature>
<gene>
    <name evidence="5" type="ORF">AMK59_4920</name>
</gene>
<dbReference type="CDD" id="cd12369">
    <property type="entry name" value="RRM4_RBM45"/>
    <property type="match status" value="1"/>
</dbReference>
<dbReference type="InterPro" id="IPR034207">
    <property type="entry name" value="RBM45_RRM3"/>
</dbReference>
<dbReference type="OrthoDB" id="78437at2759"/>
<feature type="domain" description="RRM" evidence="4">
    <location>
        <begin position="122"/>
        <end position="190"/>
    </location>
</feature>
<evidence type="ECO:0000256" key="3">
    <source>
        <dbReference type="SAM" id="MobiDB-lite"/>
    </source>
</evidence>
<keyword evidence="1 2" id="KW-0694">RNA-binding</keyword>
<evidence type="ECO:0000256" key="1">
    <source>
        <dbReference type="ARBA" id="ARBA00022884"/>
    </source>
</evidence>
<proteinExistence type="predicted"/>
<dbReference type="InterPro" id="IPR052462">
    <property type="entry name" value="SLIRP/GR-RBP-like"/>
</dbReference>
<dbReference type="InterPro" id="IPR000504">
    <property type="entry name" value="RRM_dom"/>
</dbReference>
<dbReference type="InterPro" id="IPR012677">
    <property type="entry name" value="Nucleotide-bd_a/b_plait_sf"/>
</dbReference>
<accession>A0A0T6B3Y4</accession>
<name>A0A0T6B3Y4_9SCAR</name>
<keyword evidence="6" id="KW-1185">Reference proteome</keyword>
<dbReference type="CDD" id="cd12366">
    <property type="entry name" value="RRM1_RBM45"/>
    <property type="match status" value="1"/>
</dbReference>
<comment type="caution">
    <text evidence="5">The sequence shown here is derived from an EMBL/GenBank/DDBJ whole genome shotgun (WGS) entry which is preliminary data.</text>
</comment>
<dbReference type="SUPFAM" id="SSF54928">
    <property type="entry name" value="RNA-binding domain, RBD"/>
    <property type="match status" value="2"/>
</dbReference>